<organism evidence="3">
    <name type="scientific">Serratia fonticola</name>
    <dbReference type="NCBI Taxonomy" id="47917"/>
    <lineage>
        <taxon>Bacteria</taxon>
        <taxon>Pseudomonadati</taxon>
        <taxon>Pseudomonadota</taxon>
        <taxon>Gammaproteobacteria</taxon>
        <taxon>Enterobacterales</taxon>
        <taxon>Yersiniaceae</taxon>
        <taxon>Serratia</taxon>
    </lineage>
</organism>
<dbReference type="GO" id="GO:0005829">
    <property type="term" value="C:cytosol"/>
    <property type="evidence" value="ECO:0007669"/>
    <property type="project" value="TreeGrafter"/>
</dbReference>
<dbReference type="AlphaFoldDB" id="A0A0F7HBC0"/>
<dbReference type="InterPro" id="IPR003680">
    <property type="entry name" value="Flavodoxin_fold"/>
</dbReference>
<keyword evidence="2" id="KW-0560">Oxidoreductase</keyword>
<proteinExistence type="inferred from homology"/>
<dbReference type="KEGG" id="sfw:WN53_10060"/>
<dbReference type="Pfam" id="PF02525">
    <property type="entry name" value="Flavodoxin_2"/>
    <property type="match status" value="1"/>
</dbReference>
<evidence type="ECO:0000313" key="3">
    <source>
        <dbReference type="EMBL" id="VTR51401.1"/>
    </source>
</evidence>
<evidence type="ECO:0000256" key="1">
    <source>
        <dbReference type="ARBA" id="ARBA00006252"/>
    </source>
</evidence>
<dbReference type="PANTHER" id="PTHR10204">
    <property type="entry name" value="NAD P H OXIDOREDUCTASE-RELATED"/>
    <property type="match status" value="1"/>
</dbReference>
<name>A0A0F7HBC0_SERFO</name>
<dbReference type="RefSeq" id="WP_024484753.1">
    <property type="nucleotide sequence ID" value="NZ_CAMISF010000008.1"/>
</dbReference>
<dbReference type="InterPro" id="IPR029039">
    <property type="entry name" value="Flavoprotein-like_sf"/>
</dbReference>
<dbReference type="GeneID" id="30320507"/>
<dbReference type="EMBL" id="CABEEZ010000123">
    <property type="protein sequence ID" value="VTR51401.1"/>
    <property type="molecule type" value="Genomic_DNA"/>
</dbReference>
<evidence type="ECO:0000256" key="2">
    <source>
        <dbReference type="ARBA" id="ARBA00023002"/>
    </source>
</evidence>
<accession>A0A0F7HBC0</accession>
<dbReference type="InterPro" id="IPR051545">
    <property type="entry name" value="NAD(P)H_dehydrogenase_qn"/>
</dbReference>
<reference evidence="3" key="1">
    <citation type="submission" date="2019-05" db="EMBL/GenBank/DDBJ databases">
        <authorList>
            <consortium name="Pathogen Informatics"/>
        </authorList>
    </citation>
    <scope>NUCLEOTIDE SEQUENCE [LARGE SCALE GENOMIC DNA]</scope>
    <source>
        <strain evidence="3">NCTC12965</strain>
    </source>
</reference>
<dbReference type="PANTHER" id="PTHR10204:SF34">
    <property type="entry name" value="NAD(P)H DEHYDROGENASE [QUINONE] 1 ISOFORM 1"/>
    <property type="match status" value="1"/>
</dbReference>
<dbReference type="GO" id="GO:0003955">
    <property type="term" value="F:NAD(P)H dehydrogenase (quinone) activity"/>
    <property type="evidence" value="ECO:0007669"/>
    <property type="project" value="TreeGrafter"/>
</dbReference>
<gene>
    <name evidence="3" type="primary">kefF_2</name>
    <name evidence="3" type="ORF">NCTC12965_06164</name>
</gene>
<dbReference type="Gene3D" id="3.40.50.360">
    <property type="match status" value="1"/>
</dbReference>
<dbReference type="SUPFAM" id="SSF52218">
    <property type="entry name" value="Flavoproteins"/>
    <property type="match status" value="1"/>
</dbReference>
<dbReference type="STRING" id="47917.AV650_05320"/>
<comment type="similarity">
    <text evidence="1">Belongs to the NAD(P)H dehydrogenase (quinone) family.</text>
</comment>
<sequence>MHALIVVSHPLDTSLTHGVAAAIAEGITAAEPANTFEIADLTQEGFDPVYGATDIAAFLKTASIPADILAEQKRIDSADALVLVFPIYWWSMPALLKGWVDRVFSNGWAYEETAEGAVVKKLGHLPVHLVALGAASKGVYDRHGFTDAFNAQITHGIFDYCGAQVATNEMLLLPELGEPKAYLDAARQIGRTVFQPAYAE</sequence>
<protein>
    <submittedName>
        <fullName evidence="3">Glutathione-regulated potassium-efflux system ancillary protein kefF</fullName>
    </submittedName>
</protein>